<dbReference type="CDD" id="cd11386">
    <property type="entry name" value="MCP_signal"/>
    <property type="match status" value="1"/>
</dbReference>
<dbReference type="Pfam" id="PF00015">
    <property type="entry name" value="MCPsignal"/>
    <property type="match status" value="1"/>
</dbReference>
<evidence type="ECO:0000256" key="9">
    <source>
        <dbReference type="SAM" id="Coils"/>
    </source>
</evidence>
<evidence type="ECO:0000256" key="4">
    <source>
        <dbReference type="ARBA" id="ARBA00022989"/>
    </source>
</evidence>
<feature type="coiled-coil region" evidence="9">
    <location>
        <begin position="342"/>
        <end position="369"/>
    </location>
</feature>
<dbReference type="EMBL" id="SLZR01000008">
    <property type="protein sequence ID" value="TCS40683.1"/>
    <property type="molecule type" value="Genomic_DNA"/>
</dbReference>
<dbReference type="GO" id="GO:0006935">
    <property type="term" value="P:chemotaxis"/>
    <property type="evidence" value="ECO:0007669"/>
    <property type="project" value="InterPro"/>
</dbReference>
<keyword evidence="5 10" id="KW-0472">Membrane</keyword>
<dbReference type="InterPro" id="IPR004089">
    <property type="entry name" value="MCPsignal_dom"/>
</dbReference>
<dbReference type="SUPFAM" id="SSF58104">
    <property type="entry name" value="Methyl-accepting chemotaxis protein (MCP) signaling domain"/>
    <property type="match status" value="1"/>
</dbReference>
<evidence type="ECO:0000256" key="7">
    <source>
        <dbReference type="ARBA" id="ARBA00029447"/>
    </source>
</evidence>
<evidence type="ECO:0000256" key="8">
    <source>
        <dbReference type="PROSITE-ProRule" id="PRU00284"/>
    </source>
</evidence>
<evidence type="ECO:0000256" key="1">
    <source>
        <dbReference type="ARBA" id="ARBA00004651"/>
    </source>
</evidence>
<dbReference type="PANTHER" id="PTHR32089:SF55">
    <property type="entry name" value="METHYL ACCEPTING SENSORY TRANSDUCER WITH CACHE_2 SMALL MOLECULE BINDING DOMAIN"/>
    <property type="match status" value="1"/>
</dbReference>
<dbReference type="SMART" id="SM00283">
    <property type="entry name" value="MA"/>
    <property type="match status" value="1"/>
</dbReference>
<keyword evidence="14" id="KW-1185">Reference proteome</keyword>
<dbReference type="Gene3D" id="3.30.450.20">
    <property type="entry name" value="PAS domain"/>
    <property type="match status" value="1"/>
</dbReference>
<dbReference type="InterPro" id="IPR033480">
    <property type="entry name" value="sCache_2"/>
</dbReference>
<dbReference type="RefSeq" id="WP_207902704.1">
    <property type="nucleotide sequence ID" value="NZ_SLZR01000008.1"/>
</dbReference>
<dbReference type="InterPro" id="IPR004010">
    <property type="entry name" value="Double_Cache_2"/>
</dbReference>
<comment type="caution">
    <text evidence="13">The sequence shown here is derived from an EMBL/GenBank/DDBJ whole genome shotgun (WGS) entry which is preliminary data.</text>
</comment>
<gene>
    <name evidence="13" type="ORF">BCF53_10839</name>
</gene>
<comment type="subcellular location">
    <subcellularLocation>
        <location evidence="1">Cell membrane</location>
        <topology evidence="1">Multi-pass membrane protein</topology>
    </subcellularLocation>
</comment>
<evidence type="ECO:0000256" key="2">
    <source>
        <dbReference type="ARBA" id="ARBA00022475"/>
    </source>
</evidence>
<evidence type="ECO:0000259" key="12">
    <source>
        <dbReference type="PROSITE" id="PS50885"/>
    </source>
</evidence>
<dbReference type="AlphaFoldDB" id="A0A4R3I5W0"/>
<evidence type="ECO:0000256" key="3">
    <source>
        <dbReference type="ARBA" id="ARBA00022692"/>
    </source>
</evidence>
<evidence type="ECO:0000256" key="5">
    <source>
        <dbReference type="ARBA" id="ARBA00023136"/>
    </source>
</evidence>
<dbReference type="InterPro" id="IPR004090">
    <property type="entry name" value="Chemotax_Me-accpt_rcpt"/>
</dbReference>
<reference evidence="13 14" key="1">
    <citation type="submission" date="2019-03" db="EMBL/GenBank/DDBJ databases">
        <title>Genomic Encyclopedia of Archaeal and Bacterial Type Strains, Phase II (KMG-II): from individual species to whole genera.</title>
        <authorList>
            <person name="Goeker M."/>
        </authorList>
    </citation>
    <scope>NUCLEOTIDE SEQUENCE [LARGE SCALE GENOMIC DNA]</scope>
    <source>
        <strain evidence="13 14">DSM 15388</strain>
    </source>
</reference>
<dbReference type="Pfam" id="PF08269">
    <property type="entry name" value="dCache_2"/>
    <property type="match status" value="1"/>
</dbReference>
<evidence type="ECO:0000313" key="13">
    <source>
        <dbReference type="EMBL" id="TCS40683.1"/>
    </source>
</evidence>
<keyword evidence="9" id="KW-0175">Coiled coil</keyword>
<evidence type="ECO:0000313" key="14">
    <source>
        <dbReference type="Proteomes" id="UP000295793"/>
    </source>
</evidence>
<comment type="similarity">
    <text evidence="7">Belongs to the methyl-accepting chemotaxis (MCP) protein family.</text>
</comment>
<dbReference type="InterPro" id="IPR003660">
    <property type="entry name" value="HAMP_dom"/>
</dbReference>
<keyword evidence="6 8" id="KW-0807">Transducer</keyword>
<dbReference type="PANTHER" id="PTHR32089">
    <property type="entry name" value="METHYL-ACCEPTING CHEMOTAXIS PROTEIN MCPB"/>
    <property type="match status" value="1"/>
</dbReference>
<accession>A0A4R3I5W0</accession>
<evidence type="ECO:0000259" key="11">
    <source>
        <dbReference type="PROSITE" id="PS50111"/>
    </source>
</evidence>
<organism evidence="13 14">
    <name type="scientific">Reinekea marinisedimentorum</name>
    <dbReference type="NCBI Taxonomy" id="230495"/>
    <lineage>
        <taxon>Bacteria</taxon>
        <taxon>Pseudomonadati</taxon>
        <taxon>Pseudomonadota</taxon>
        <taxon>Gammaproteobacteria</taxon>
        <taxon>Oceanospirillales</taxon>
        <taxon>Saccharospirillaceae</taxon>
        <taxon>Reinekea</taxon>
    </lineage>
</organism>
<evidence type="ECO:0000256" key="6">
    <source>
        <dbReference type="ARBA" id="ARBA00023224"/>
    </source>
</evidence>
<feature type="domain" description="HAMP" evidence="12">
    <location>
        <begin position="226"/>
        <end position="280"/>
    </location>
</feature>
<dbReference type="Proteomes" id="UP000295793">
    <property type="component" value="Unassembled WGS sequence"/>
</dbReference>
<dbReference type="GO" id="GO:0005886">
    <property type="term" value="C:plasma membrane"/>
    <property type="evidence" value="ECO:0007669"/>
    <property type="project" value="UniProtKB-SubCell"/>
</dbReference>
<proteinExistence type="inferred from homology"/>
<sequence length="557" mass="60414">MKLKSRGKLLLISIVPLILITTLVSAVFYWNGISNLTKQAEFYRNDLLEARKAELQAHLRMGRTAIKALYESDVAGENKEQAKVILKNMRFADDGYFFAYDSSGVNTLHAIKPELEGQNLYNLKDDNGVAVIAGVINQAKSGDGFLNFAWHKPSINAVAPKLGYSEYLSKWDWSLGTGIYIDDVDEAVTAYVGQRRSDITKDVWFAVSITLIGLAVTVVIVVFFVARFIAPLRNMVDKLTEISQGDGDLTNRLEASGHDEIAELGKSFNSFMDKLQSMMKEVKENSATVLNASQRLDRQTSQANSTMQNHSAENEKVVSAVTEMAATSREVANITSATSDAINEAYQELDDAKKGMLEATENINKLVEEVNGTAEAIGLLNDHTQKITGVIEVIGGIAEQTNLLALNAAIEAARAGEQGRGFAVVADEVRSLASRTQNSTHEINDMLMALQQGVKAAVTSMAESKGRGEATVASSAQVQQRLDGVLSAVNTMQEMGLQTASAAEEQCAVSEEISSNLMAIQEIVHQLSHDIHESEQISSSLAASGSKVQELVGNFKV</sequence>
<dbReference type="Gene3D" id="1.10.287.950">
    <property type="entry name" value="Methyl-accepting chemotaxis protein"/>
    <property type="match status" value="1"/>
</dbReference>
<dbReference type="PROSITE" id="PS50111">
    <property type="entry name" value="CHEMOTAXIS_TRANSDUC_2"/>
    <property type="match status" value="1"/>
</dbReference>
<keyword evidence="3 10" id="KW-0812">Transmembrane</keyword>
<protein>
    <submittedName>
        <fullName evidence="13">Methyl-accepting chemotaxis protein</fullName>
    </submittedName>
</protein>
<feature type="domain" description="Methyl-accepting transducer" evidence="11">
    <location>
        <begin position="285"/>
        <end position="521"/>
    </location>
</feature>
<dbReference type="Pfam" id="PF00672">
    <property type="entry name" value="HAMP"/>
    <property type="match status" value="1"/>
</dbReference>
<dbReference type="PRINTS" id="PR00260">
    <property type="entry name" value="CHEMTRNSDUCR"/>
</dbReference>
<dbReference type="GO" id="GO:0007165">
    <property type="term" value="P:signal transduction"/>
    <property type="evidence" value="ECO:0007669"/>
    <property type="project" value="UniProtKB-KW"/>
</dbReference>
<name>A0A4R3I5W0_9GAMM</name>
<dbReference type="FunFam" id="1.10.287.950:FF:000001">
    <property type="entry name" value="Methyl-accepting chemotaxis sensory transducer"/>
    <property type="match status" value="1"/>
</dbReference>
<keyword evidence="4 10" id="KW-1133">Transmembrane helix</keyword>
<dbReference type="SMART" id="SM00304">
    <property type="entry name" value="HAMP"/>
    <property type="match status" value="1"/>
</dbReference>
<feature type="transmembrane region" description="Helical" evidence="10">
    <location>
        <begin position="203"/>
        <end position="230"/>
    </location>
</feature>
<dbReference type="PROSITE" id="PS50885">
    <property type="entry name" value="HAMP"/>
    <property type="match status" value="1"/>
</dbReference>
<dbReference type="GO" id="GO:0004888">
    <property type="term" value="F:transmembrane signaling receptor activity"/>
    <property type="evidence" value="ECO:0007669"/>
    <property type="project" value="InterPro"/>
</dbReference>
<keyword evidence="2" id="KW-1003">Cell membrane</keyword>
<evidence type="ECO:0000256" key="10">
    <source>
        <dbReference type="SAM" id="Phobius"/>
    </source>
</evidence>
<dbReference type="SMART" id="SM01049">
    <property type="entry name" value="Cache_2"/>
    <property type="match status" value="1"/>
</dbReference>
<dbReference type="CDD" id="cd06225">
    <property type="entry name" value="HAMP"/>
    <property type="match status" value="1"/>
</dbReference>